<dbReference type="PANTHER" id="PTHR30629:SF2">
    <property type="entry name" value="PROPHAGE INTEGRASE INTS-RELATED"/>
    <property type="match status" value="1"/>
</dbReference>
<dbReference type="GO" id="GO:0003677">
    <property type="term" value="F:DNA binding"/>
    <property type="evidence" value="ECO:0007669"/>
    <property type="project" value="UniProtKB-KW"/>
</dbReference>
<keyword evidence="2" id="KW-0229">DNA integration</keyword>
<dbReference type="GO" id="GO:0015074">
    <property type="term" value="P:DNA integration"/>
    <property type="evidence" value="ECO:0007669"/>
    <property type="project" value="UniProtKB-KW"/>
</dbReference>
<evidence type="ECO:0000259" key="5">
    <source>
        <dbReference type="PROSITE" id="PS51898"/>
    </source>
</evidence>
<dbReference type="GO" id="GO:0006310">
    <property type="term" value="P:DNA recombination"/>
    <property type="evidence" value="ECO:0007669"/>
    <property type="project" value="UniProtKB-KW"/>
</dbReference>
<keyword evidence="7" id="KW-1185">Reference proteome</keyword>
<organism evidence="6 7">
    <name type="scientific">Mycoplana azooxidifex</name>
    <dbReference type="NCBI Taxonomy" id="1636188"/>
    <lineage>
        <taxon>Bacteria</taxon>
        <taxon>Pseudomonadati</taxon>
        <taxon>Pseudomonadota</taxon>
        <taxon>Alphaproteobacteria</taxon>
        <taxon>Hyphomicrobiales</taxon>
        <taxon>Rhizobiaceae</taxon>
        <taxon>Mycoplana</taxon>
    </lineage>
</organism>
<dbReference type="PANTHER" id="PTHR30629">
    <property type="entry name" value="PROPHAGE INTEGRASE"/>
    <property type="match status" value="1"/>
</dbReference>
<dbReference type="SUPFAM" id="SSF56349">
    <property type="entry name" value="DNA breaking-rejoining enzymes"/>
    <property type="match status" value="1"/>
</dbReference>
<dbReference type="EMBL" id="JACIEE010000006">
    <property type="protein sequence ID" value="MBB3978060.1"/>
    <property type="molecule type" value="Genomic_DNA"/>
</dbReference>
<dbReference type="InterPro" id="IPR010998">
    <property type="entry name" value="Integrase_recombinase_N"/>
</dbReference>
<evidence type="ECO:0000256" key="3">
    <source>
        <dbReference type="ARBA" id="ARBA00023125"/>
    </source>
</evidence>
<comment type="similarity">
    <text evidence="1">Belongs to the 'phage' integrase family.</text>
</comment>
<evidence type="ECO:0000313" key="6">
    <source>
        <dbReference type="EMBL" id="MBB3978060.1"/>
    </source>
</evidence>
<comment type="caution">
    <text evidence="6">The sequence shown here is derived from an EMBL/GenBank/DDBJ whole genome shotgun (WGS) entry which is preliminary data.</text>
</comment>
<dbReference type="Proteomes" id="UP000574761">
    <property type="component" value="Unassembled WGS sequence"/>
</dbReference>
<evidence type="ECO:0000313" key="7">
    <source>
        <dbReference type="Proteomes" id="UP000574761"/>
    </source>
</evidence>
<dbReference type="Gene3D" id="1.10.443.10">
    <property type="entry name" value="Intergrase catalytic core"/>
    <property type="match status" value="1"/>
</dbReference>
<dbReference type="InterPro" id="IPR002104">
    <property type="entry name" value="Integrase_catalytic"/>
</dbReference>
<dbReference type="AlphaFoldDB" id="A0A7W6DC88"/>
<dbReference type="CDD" id="cd01189">
    <property type="entry name" value="INT_ICEBs1_C_like"/>
    <property type="match status" value="1"/>
</dbReference>
<proteinExistence type="inferred from homology"/>
<dbReference type="InterPro" id="IPR050808">
    <property type="entry name" value="Phage_Integrase"/>
</dbReference>
<dbReference type="PROSITE" id="PS51898">
    <property type="entry name" value="TYR_RECOMBINASE"/>
    <property type="match status" value="1"/>
</dbReference>
<dbReference type="RefSeq" id="WP_183806144.1">
    <property type="nucleotide sequence ID" value="NZ_JACIEE010000006.1"/>
</dbReference>
<sequence>MATIKKRIWTTAKGQSEAWVLAYTDRAGKRHKEQFSSLPLANTRRIEVEGKIDTNAFRAEAKSATVGDVIDAYHKGMLAELAKREVTQMHVVNTAGLLNKHVRPVLGHFKIMDVLPGDVKGLSEDMKAAGVGIPTVRRTVGALKRCFDHARIASLTGDNPAKDISVKAARASGNSRVTPPTKEQYDALVAAADSIRPANTNQPGSLTLRIQFAGRTGLRASELWALRWRNINFKRALVSVSARVDAYAGVEDVTKTQAGERDIDLADELVEALQAWREATAFGADDDFVFPDSKGGTVSHTNFTKREWAKVKKAAGVDIGWHALRHFAISVWIETGFSHKEVQGLAGHSSINVTTTRYGHLFASDDRRARMNKIGL</sequence>
<gene>
    <name evidence="6" type="ORF">GGQ64_003274</name>
</gene>
<name>A0A7W6DC88_9HYPH</name>
<keyword evidence="3" id="KW-0238">DNA-binding</keyword>
<evidence type="ECO:0000256" key="2">
    <source>
        <dbReference type="ARBA" id="ARBA00022908"/>
    </source>
</evidence>
<protein>
    <submittedName>
        <fullName evidence="6">Integrase</fullName>
    </submittedName>
</protein>
<evidence type="ECO:0000256" key="1">
    <source>
        <dbReference type="ARBA" id="ARBA00008857"/>
    </source>
</evidence>
<evidence type="ECO:0000256" key="4">
    <source>
        <dbReference type="ARBA" id="ARBA00023172"/>
    </source>
</evidence>
<reference evidence="6 7" key="1">
    <citation type="submission" date="2020-08" db="EMBL/GenBank/DDBJ databases">
        <title>Genomic Encyclopedia of Type Strains, Phase IV (KMG-IV): sequencing the most valuable type-strain genomes for metagenomic binning, comparative biology and taxonomic classification.</title>
        <authorList>
            <person name="Goeker M."/>
        </authorList>
    </citation>
    <scope>NUCLEOTIDE SEQUENCE [LARGE SCALE GENOMIC DNA]</scope>
    <source>
        <strain evidence="6 7">DSM 100211</strain>
    </source>
</reference>
<feature type="domain" description="Tyr recombinase" evidence="5">
    <location>
        <begin position="175"/>
        <end position="371"/>
    </location>
</feature>
<keyword evidence="4" id="KW-0233">DNA recombination</keyword>
<dbReference type="InterPro" id="IPR013762">
    <property type="entry name" value="Integrase-like_cat_sf"/>
</dbReference>
<dbReference type="InterPro" id="IPR011010">
    <property type="entry name" value="DNA_brk_join_enz"/>
</dbReference>
<accession>A0A7W6DC88</accession>
<dbReference type="Pfam" id="PF00589">
    <property type="entry name" value="Phage_integrase"/>
    <property type="match status" value="1"/>
</dbReference>
<dbReference type="Gene3D" id="1.10.150.130">
    <property type="match status" value="1"/>
</dbReference>